<reference evidence="2" key="1">
    <citation type="submission" date="2018-02" db="EMBL/GenBank/DDBJ databases">
        <authorList>
            <person name="Cohen D.B."/>
            <person name="Kent A.D."/>
        </authorList>
    </citation>
    <scope>NUCLEOTIDE SEQUENCE</scope>
    <source>
        <strain evidence="2">1454</strain>
    </source>
</reference>
<dbReference type="EMBL" id="LT985296">
    <property type="protein sequence ID" value="SPE03322.1"/>
    <property type="molecule type" value="Genomic_DNA"/>
</dbReference>
<accession>A0A2P9EIT3</accession>
<dbReference type="RefSeq" id="WP_023335019.1">
    <property type="nucleotide sequence ID" value="NC_023277.2"/>
</dbReference>
<dbReference type="AlphaFoldDB" id="A0A2P9EIT3"/>
<geneLocation type="plasmid" evidence="2">
    <name>RCS78_p</name>
</geneLocation>
<organism evidence="2">
    <name type="scientific">Escherichia coli</name>
    <dbReference type="NCBI Taxonomy" id="562"/>
    <lineage>
        <taxon>Bacteria</taxon>
        <taxon>Pseudomonadati</taxon>
        <taxon>Pseudomonadota</taxon>
        <taxon>Gammaproteobacteria</taxon>
        <taxon>Enterobacterales</taxon>
        <taxon>Enterobacteriaceae</taxon>
        <taxon>Escherichia</taxon>
    </lineage>
</organism>
<dbReference type="InterPro" id="IPR009492">
    <property type="entry name" value="TniQ"/>
</dbReference>
<protein>
    <recommendedName>
        <fullName evidence="1">TniQ domain-containing protein</fullName>
    </recommendedName>
</protein>
<gene>
    <name evidence="2" type="ORF">RCS78_P0234</name>
</gene>
<feature type="domain" description="TniQ" evidence="1">
    <location>
        <begin position="4"/>
        <end position="149"/>
    </location>
</feature>
<evidence type="ECO:0000259" key="1">
    <source>
        <dbReference type="Pfam" id="PF06527"/>
    </source>
</evidence>
<dbReference type="Pfam" id="PF06527">
    <property type="entry name" value="TniQ"/>
    <property type="match status" value="1"/>
</dbReference>
<sequence length="331" mass="38444">MLLKAFPGEILFSRLCRSLSVSGLPVQKFSRSLGLEARSSFHPFLTQHLTEIAQTSHENAELLWAEQTLFPLWVWSMPGYAKALRQLTGPPARLLWFYQLTGNHSSQRMQLHFCPVCAREDAMGYGVPYWHCEHQIPGVSICNRHCCRLMPKLVPPSPHIAVEFYPDNFNTMILSKNIENDFAVFANQILTHLAHGEEISDNYFSGFTSTRTDLKNMKHSGNEKLFLSLNDLIRHLWEENSDPVISDKSHFLYYIISHFENIFPAQKLLLLFYLQRMHSIRQNASREHIPSNKMNKENTNNEIHKPVMELNYLMVRLWPSTKFIADLRTQT</sequence>
<evidence type="ECO:0000313" key="2">
    <source>
        <dbReference type="EMBL" id="SPE03322.1"/>
    </source>
</evidence>
<name>A0A2P9EIT3_ECOLX</name>
<keyword evidence="2" id="KW-0614">Plasmid</keyword>
<proteinExistence type="predicted"/>